<dbReference type="AlphaFoldDB" id="A0A8J8T4T1"/>
<keyword evidence="9" id="KW-1185">Reference proteome</keyword>
<sequence>MKGASPSETNYPYLLTEDRSQLGDGAQARQARFLAQIESLSNQASFLAFGIALLLPWNATLAAMDYFVEIFPLYKPASSFLLAVSIPMLGMQVVSFALQNIISPQVKLIGGLLLGTVISIAITIVPQIIKNQAQCYYIVLGLMIGQGCAIAFLQSSLYGIAGVSGKLTNKLMVGIGLGGVTMNVLRIICMATLDSNDASAKVFFSIASAYLLLCTILSVIFVRSQSKAMQFAQSDSFLNLNMSEGHKSRNDSLGQFKQVKQQQESLVNRSIKVYKVIYPFALAVTLTYAIQYTYFPGVILTYPVTFIHQFKWFAIGAITVQNVTDTLGRLTAGLVQCPRSLFFILCLSRLVFVATYTLFYLDIAPDFFRNDVFIVISLIIFGVSCGYLGSLGMQMGTTPICGDQGLAGTILGFHLTLGISIGSLFGWAFYT</sequence>
<dbReference type="PRINTS" id="PR01130">
    <property type="entry name" value="DERENTRNSPRT"/>
</dbReference>
<dbReference type="EMBL" id="RRYP01005183">
    <property type="protein sequence ID" value="TNV82264.1"/>
    <property type="molecule type" value="Genomic_DNA"/>
</dbReference>
<dbReference type="Proteomes" id="UP000785679">
    <property type="component" value="Unassembled WGS sequence"/>
</dbReference>
<reference evidence="8" key="1">
    <citation type="submission" date="2019-06" db="EMBL/GenBank/DDBJ databases">
        <authorList>
            <person name="Zheng W."/>
        </authorList>
    </citation>
    <scope>NUCLEOTIDE SEQUENCE</scope>
    <source>
        <strain evidence="8">QDHG01</strain>
    </source>
</reference>
<comment type="similarity">
    <text evidence="2">Belongs to the SLC29A/ENT transporter (TC 2.A.57) family.</text>
</comment>
<feature type="transmembrane region" description="Helical" evidence="7">
    <location>
        <begin position="405"/>
        <end position="430"/>
    </location>
</feature>
<dbReference type="PANTHER" id="PTHR10332">
    <property type="entry name" value="EQUILIBRATIVE NUCLEOSIDE TRANSPORTER"/>
    <property type="match status" value="1"/>
</dbReference>
<comment type="caution">
    <text evidence="8">The sequence shown here is derived from an EMBL/GenBank/DDBJ whole genome shotgun (WGS) entry which is preliminary data.</text>
</comment>
<evidence type="ECO:0000313" key="9">
    <source>
        <dbReference type="Proteomes" id="UP000785679"/>
    </source>
</evidence>
<feature type="transmembrane region" description="Helical" evidence="7">
    <location>
        <begin position="341"/>
        <end position="361"/>
    </location>
</feature>
<dbReference type="PANTHER" id="PTHR10332:SF10">
    <property type="entry name" value="EQUILIBRATIVE NUCLEOSIDE TRANSPORTER 4"/>
    <property type="match status" value="1"/>
</dbReference>
<keyword evidence="3" id="KW-0813">Transport</keyword>
<evidence type="ECO:0000256" key="5">
    <source>
        <dbReference type="ARBA" id="ARBA00022989"/>
    </source>
</evidence>
<dbReference type="GO" id="GO:0005337">
    <property type="term" value="F:nucleoside transmembrane transporter activity"/>
    <property type="evidence" value="ECO:0007669"/>
    <property type="project" value="InterPro"/>
</dbReference>
<proteinExistence type="inferred from homology"/>
<protein>
    <submittedName>
        <fullName evidence="8">Uncharacterized protein</fullName>
    </submittedName>
</protein>
<dbReference type="Pfam" id="PF01733">
    <property type="entry name" value="Nucleoside_tran"/>
    <property type="match status" value="1"/>
</dbReference>
<keyword evidence="4 7" id="KW-0812">Transmembrane</keyword>
<dbReference type="GO" id="GO:0005886">
    <property type="term" value="C:plasma membrane"/>
    <property type="evidence" value="ECO:0007669"/>
    <property type="project" value="TreeGrafter"/>
</dbReference>
<accession>A0A8J8T4T1</accession>
<feature type="transmembrane region" description="Helical" evidence="7">
    <location>
        <begin position="300"/>
        <end position="320"/>
    </location>
</feature>
<feature type="transmembrane region" description="Helical" evidence="7">
    <location>
        <begin position="108"/>
        <end position="129"/>
    </location>
</feature>
<gene>
    <name evidence="8" type="ORF">FGO68_gene14081</name>
</gene>
<feature type="transmembrane region" description="Helical" evidence="7">
    <location>
        <begin position="276"/>
        <end position="294"/>
    </location>
</feature>
<dbReference type="OrthoDB" id="411344at2759"/>
<evidence type="ECO:0000256" key="3">
    <source>
        <dbReference type="ARBA" id="ARBA00022448"/>
    </source>
</evidence>
<feature type="transmembrane region" description="Helical" evidence="7">
    <location>
        <begin position="46"/>
        <end position="68"/>
    </location>
</feature>
<evidence type="ECO:0000256" key="4">
    <source>
        <dbReference type="ARBA" id="ARBA00022692"/>
    </source>
</evidence>
<dbReference type="SUPFAM" id="SSF103473">
    <property type="entry name" value="MFS general substrate transporter"/>
    <property type="match status" value="1"/>
</dbReference>
<comment type="subcellular location">
    <subcellularLocation>
        <location evidence="1">Membrane</location>
        <topology evidence="1">Multi-pass membrane protein</topology>
    </subcellularLocation>
</comment>
<evidence type="ECO:0000256" key="1">
    <source>
        <dbReference type="ARBA" id="ARBA00004141"/>
    </source>
</evidence>
<keyword evidence="6 7" id="KW-0472">Membrane</keyword>
<evidence type="ECO:0000256" key="7">
    <source>
        <dbReference type="SAM" id="Phobius"/>
    </source>
</evidence>
<dbReference type="InterPro" id="IPR002259">
    <property type="entry name" value="Eqnu_transpt"/>
</dbReference>
<feature type="transmembrane region" description="Helical" evidence="7">
    <location>
        <begin position="373"/>
        <end position="393"/>
    </location>
</feature>
<evidence type="ECO:0000313" key="8">
    <source>
        <dbReference type="EMBL" id="TNV82264.1"/>
    </source>
</evidence>
<evidence type="ECO:0000256" key="6">
    <source>
        <dbReference type="ARBA" id="ARBA00023136"/>
    </source>
</evidence>
<feature type="transmembrane region" description="Helical" evidence="7">
    <location>
        <begin position="136"/>
        <end position="161"/>
    </location>
</feature>
<dbReference type="InterPro" id="IPR036259">
    <property type="entry name" value="MFS_trans_sf"/>
</dbReference>
<keyword evidence="5 7" id="KW-1133">Transmembrane helix</keyword>
<evidence type="ECO:0000256" key="2">
    <source>
        <dbReference type="ARBA" id="ARBA00007965"/>
    </source>
</evidence>
<name>A0A8J8T4T1_HALGN</name>
<organism evidence="8 9">
    <name type="scientific">Halteria grandinella</name>
    <dbReference type="NCBI Taxonomy" id="5974"/>
    <lineage>
        <taxon>Eukaryota</taxon>
        <taxon>Sar</taxon>
        <taxon>Alveolata</taxon>
        <taxon>Ciliophora</taxon>
        <taxon>Intramacronucleata</taxon>
        <taxon>Spirotrichea</taxon>
        <taxon>Stichotrichia</taxon>
        <taxon>Sporadotrichida</taxon>
        <taxon>Halteriidae</taxon>
        <taxon>Halteria</taxon>
    </lineage>
</organism>
<feature type="transmembrane region" description="Helical" evidence="7">
    <location>
        <begin position="80"/>
        <end position="102"/>
    </location>
</feature>
<feature type="transmembrane region" description="Helical" evidence="7">
    <location>
        <begin position="202"/>
        <end position="222"/>
    </location>
</feature>